<name>A0A0U1U088_ISOMC</name>
<dbReference type="EMBL" id="EU252444">
    <property type="protein sequence ID" value="ACD11996.1"/>
    <property type="molecule type" value="mRNA"/>
</dbReference>
<proteinExistence type="evidence at transcript level"/>
<sequence>MDLTENSQVFKRDVNENEIRNLMDELIDKSDEQRISVTRDWKERVTSSVLSNFVSTPIPERTEWNCQQCINYAHSQGYLPFDSFSQNTSCAKDLLVKKVCVN</sequence>
<dbReference type="AlphaFoldDB" id="A0A0U1U088"/>
<evidence type="ECO:0000313" key="1">
    <source>
        <dbReference type="EMBL" id="ACD11996.1"/>
    </source>
</evidence>
<reference evidence="1" key="1">
    <citation type="submission" date="2007-10" db="EMBL/GenBank/DDBJ databases">
        <title>Classification and functional annotation of ESTs from venom glands of Isometrus maculatus.</title>
        <authorList>
            <person name="Li W."/>
            <person name="Ma Y."/>
            <person name="Zhao R."/>
            <person name="Cao Z."/>
        </authorList>
    </citation>
    <scope>NUCLEOTIDE SEQUENCE</scope>
    <source>
        <tissue evidence="1">Venom gland</tissue>
    </source>
</reference>
<accession>A0A0U1U088</accession>
<protein>
    <submittedName>
        <fullName evidence="1">Uncharacterized protein</fullName>
    </submittedName>
</protein>
<feature type="non-terminal residue" evidence="1">
    <location>
        <position position="102"/>
    </location>
</feature>
<organism evidence="1">
    <name type="scientific">Isometrus maculatus</name>
    <name type="common">Lesser brown scorpion</name>
    <name type="synonym">Scorpio maculatus</name>
    <dbReference type="NCBI Taxonomy" id="497827"/>
    <lineage>
        <taxon>Eukaryota</taxon>
        <taxon>Metazoa</taxon>
        <taxon>Ecdysozoa</taxon>
        <taxon>Arthropoda</taxon>
        <taxon>Chelicerata</taxon>
        <taxon>Arachnida</taxon>
        <taxon>Scorpiones</taxon>
        <taxon>Buthida</taxon>
        <taxon>Buthoidea</taxon>
        <taxon>Buthidae</taxon>
        <taxon>Isometrus</taxon>
    </lineage>
</organism>